<dbReference type="Pfam" id="PF18765">
    <property type="entry name" value="Polbeta"/>
    <property type="match status" value="1"/>
</dbReference>
<feature type="domain" description="Polymerase beta nucleotidyltransferase" evidence="1">
    <location>
        <begin position="12"/>
        <end position="97"/>
    </location>
</feature>
<keyword evidence="2" id="KW-0808">Transferase</keyword>
<keyword evidence="3" id="KW-1185">Reference proteome</keyword>
<gene>
    <name evidence="2" type="ORF">SAMN05216352_11914</name>
</gene>
<proteinExistence type="predicted"/>
<evidence type="ECO:0000313" key="3">
    <source>
        <dbReference type="Proteomes" id="UP000199017"/>
    </source>
</evidence>
<organism evidence="2 3">
    <name type="scientific">Alteribacillus bidgolensis</name>
    <dbReference type="NCBI Taxonomy" id="930129"/>
    <lineage>
        <taxon>Bacteria</taxon>
        <taxon>Bacillati</taxon>
        <taxon>Bacillota</taxon>
        <taxon>Bacilli</taxon>
        <taxon>Bacillales</taxon>
        <taxon>Bacillaceae</taxon>
        <taxon>Alteribacillus</taxon>
    </lineage>
</organism>
<dbReference type="InterPro" id="IPR041633">
    <property type="entry name" value="Polbeta"/>
</dbReference>
<evidence type="ECO:0000259" key="1">
    <source>
        <dbReference type="Pfam" id="PF18765"/>
    </source>
</evidence>
<dbReference type="PANTHER" id="PTHR33933">
    <property type="entry name" value="NUCLEOTIDYLTRANSFERASE"/>
    <property type="match status" value="1"/>
</dbReference>
<dbReference type="Gene3D" id="3.30.460.10">
    <property type="entry name" value="Beta Polymerase, domain 2"/>
    <property type="match status" value="1"/>
</dbReference>
<protein>
    <submittedName>
        <fullName evidence="2">Nucleotidyltransferase domain-containing protein</fullName>
    </submittedName>
</protein>
<dbReference type="STRING" id="930129.SAMN05216352_11914"/>
<dbReference type="Proteomes" id="UP000199017">
    <property type="component" value="Unassembled WGS sequence"/>
</dbReference>
<evidence type="ECO:0000313" key="2">
    <source>
        <dbReference type="EMBL" id="SDJ02217.1"/>
    </source>
</evidence>
<accession>A0A1G8QBW7</accession>
<dbReference type="AlphaFoldDB" id="A0A1G8QBW7"/>
<reference evidence="2 3" key="1">
    <citation type="submission" date="2016-10" db="EMBL/GenBank/DDBJ databases">
        <authorList>
            <person name="de Groot N.N."/>
        </authorList>
    </citation>
    <scope>NUCLEOTIDE SEQUENCE [LARGE SCALE GENOMIC DNA]</scope>
    <source>
        <strain evidence="3">P4B,CCM 7963,CECT 7998,DSM 25260,IBRC-M 10614,KCTC 13821</strain>
    </source>
</reference>
<dbReference type="CDD" id="cd05403">
    <property type="entry name" value="NT_KNTase_like"/>
    <property type="match status" value="1"/>
</dbReference>
<name>A0A1G8QBW7_9BACI</name>
<dbReference type="OrthoDB" id="9803106at2"/>
<sequence length="106" mass="12317">MFGLLERDIMYIRKAISTFPSVEEAIIFGSRAKGNYKKGSDIDLAVKGTNLTEQEVRDIYEKLNEEYPIPYFFDVLHYDTLQNKKLKQHIDQEGEPLPLKTDAFTK</sequence>
<dbReference type="PANTHER" id="PTHR33933:SF1">
    <property type="entry name" value="PROTEIN ADENYLYLTRANSFERASE MNTA-RELATED"/>
    <property type="match status" value="1"/>
</dbReference>
<dbReference type="GO" id="GO:0016740">
    <property type="term" value="F:transferase activity"/>
    <property type="evidence" value="ECO:0007669"/>
    <property type="project" value="UniProtKB-KW"/>
</dbReference>
<dbReference type="RefSeq" id="WP_091587736.1">
    <property type="nucleotide sequence ID" value="NZ_FNDU01000019.1"/>
</dbReference>
<dbReference type="EMBL" id="FNDU01000019">
    <property type="protein sequence ID" value="SDJ02217.1"/>
    <property type="molecule type" value="Genomic_DNA"/>
</dbReference>
<dbReference type="SUPFAM" id="SSF81301">
    <property type="entry name" value="Nucleotidyltransferase"/>
    <property type="match status" value="1"/>
</dbReference>
<dbReference type="InterPro" id="IPR052548">
    <property type="entry name" value="Type_VII_TA_antitoxin"/>
</dbReference>
<dbReference type="InterPro" id="IPR043519">
    <property type="entry name" value="NT_sf"/>
</dbReference>